<gene>
    <name evidence="1" type="ORF">SAMN05660691_00770</name>
</gene>
<name>A0A1H6K5V3_9GAMM</name>
<dbReference type="Proteomes" id="UP000199371">
    <property type="component" value="Unassembled WGS sequence"/>
</dbReference>
<dbReference type="RefSeq" id="WP_092790392.1">
    <property type="nucleotide sequence ID" value="NZ_DASWWU010000009.1"/>
</dbReference>
<keyword evidence="2" id="KW-1185">Reference proteome</keyword>
<proteinExistence type="predicted"/>
<dbReference type="STRING" id="173990.SAMN05660691_00770"/>
<dbReference type="EMBL" id="FNXF01000002">
    <property type="protein sequence ID" value="SEH66807.1"/>
    <property type="molecule type" value="Genomic_DNA"/>
</dbReference>
<evidence type="ECO:0000313" key="2">
    <source>
        <dbReference type="Proteomes" id="UP000199371"/>
    </source>
</evidence>
<reference evidence="2" key="1">
    <citation type="submission" date="2016-10" db="EMBL/GenBank/DDBJ databases">
        <authorList>
            <person name="Varghese N."/>
            <person name="Submissions S."/>
        </authorList>
    </citation>
    <scope>NUCLEOTIDE SEQUENCE [LARGE SCALE GENOMIC DNA]</scope>
    <source>
        <strain evidence="2">DSM 17616</strain>
    </source>
</reference>
<organism evidence="1 2">
    <name type="scientific">Rheinheimera pacifica</name>
    <dbReference type="NCBI Taxonomy" id="173990"/>
    <lineage>
        <taxon>Bacteria</taxon>
        <taxon>Pseudomonadati</taxon>
        <taxon>Pseudomonadota</taxon>
        <taxon>Gammaproteobacteria</taxon>
        <taxon>Chromatiales</taxon>
        <taxon>Chromatiaceae</taxon>
        <taxon>Rheinheimera</taxon>
    </lineage>
</organism>
<accession>A0A1H6K5V3</accession>
<sequence>MEYAGSAKSEQWAEERILTGVYSVCVAAQRFFQQAAQQVADGNLRYKFLELSNLHGATAQQLPVAAKQEAIPQDYSSELAAVQFWYLHQQAALHNQPMAQSMLTELAGLLQQQLHVLKQLIRAVHSRTTKVTLAHLSAALQMASDQLQPLLKVLPVGRQNLQTKN</sequence>
<dbReference type="AlphaFoldDB" id="A0A1H6K5V3"/>
<protein>
    <submittedName>
        <fullName evidence="1">Uncharacterized protein</fullName>
    </submittedName>
</protein>
<dbReference type="OrthoDB" id="5768287at2"/>
<evidence type="ECO:0000313" key="1">
    <source>
        <dbReference type="EMBL" id="SEH66807.1"/>
    </source>
</evidence>